<dbReference type="AlphaFoldDB" id="A0A0F8ZYT9"/>
<reference evidence="1" key="1">
    <citation type="journal article" date="2015" name="Nature">
        <title>Complex archaea that bridge the gap between prokaryotes and eukaryotes.</title>
        <authorList>
            <person name="Spang A."/>
            <person name="Saw J.H."/>
            <person name="Jorgensen S.L."/>
            <person name="Zaremba-Niedzwiedzka K."/>
            <person name="Martijn J."/>
            <person name="Lind A.E."/>
            <person name="van Eijk R."/>
            <person name="Schleper C."/>
            <person name="Guy L."/>
            <person name="Ettema T.J."/>
        </authorList>
    </citation>
    <scope>NUCLEOTIDE SEQUENCE</scope>
</reference>
<comment type="caution">
    <text evidence="1">The sequence shown here is derived from an EMBL/GenBank/DDBJ whole genome shotgun (WGS) entry which is preliminary data.</text>
</comment>
<gene>
    <name evidence="1" type="ORF">LCGC14_2636940</name>
</gene>
<organism evidence="1">
    <name type="scientific">marine sediment metagenome</name>
    <dbReference type="NCBI Taxonomy" id="412755"/>
    <lineage>
        <taxon>unclassified sequences</taxon>
        <taxon>metagenomes</taxon>
        <taxon>ecological metagenomes</taxon>
    </lineage>
</organism>
<name>A0A0F8ZYT9_9ZZZZ</name>
<evidence type="ECO:0000313" key="1">
    <source>
        <dbReference type="EMBL" id="KKK99023.1"/>
    </source>
</evidence>
<accession>A0A0F8ZYT9</accession>
<proteinExistence type="predicted"/>
<dbReference type="EMBL" id="LAZR01045372">
    <property type="protein sequence ID" value="KKK99023.1"/>
    <property type="molecule type" value="Genomic_DNA"/>
</dbReference>
<protein>
    <submittedName>
        <fullName evidence="1">Uncharacterized protein</fullName>
    </submittedName>
</protein>
<sequence length="67" mass="7839">MVKKMTKKQKEDWDQAQEFDKDLKKSALKECHSDVNCQVCGELIACASKDIYFEDFQIICLECEVME</sequence>